<feature type="compositionally biased region" description="Polar residues" evidence="16">
    <location>
        <begin position="1"/>
        <end position="11"/>
    </location>
</feature>
<feature type="region of interest" description="Disordered" evidence="16">
    <location>
        <begin position="147"/>
        <end position="170"/>
    </location>
</feature>
<evidence type="ECO:0000256" key="10">
    <source>
        <dbReference type="ARBA" id="ARBA00023108"/>
    </source>
</evidence>
<dbReference type="Ensembl" id="ENSNFUT00015036588.1">
    <property type="protein sequence ID" value="ENSNFUP00015035029.1"/>
    <property type="gene ID" value="ENSNFUG00015017045.1"/>
</dbReference>
<dbReference type="GO" id="GO:0005737">
    <property type="term" value="C:cytoplasm"/>
    <property type="evidence" value="ECO:0007669"/>
    <property type="project" value="UniProtKB-SubCell"/>
</dbReference>
<dbReference type="PANTHER" id="PTHR23235">
    <property type="entry name" value="KRUEPPEL-LIKE TRANSCRIPTION FACTOR"/>
    <property type="match status" value="1"/>
</dbReference>
<evidence type="ECO:0000256" key="8">
    <source>
        <dbReference type="ARBA" id="ARBA00022833"/>
    </source>
</evidence>
<accession>A0A8C6MLK6</accession>
<evidence type="ECO:0000259" key="17">
    <source>
        <dbReference type="PROSITE" id="PS50157"/>
    </source>
</evidence>
<dbReference type="GO" id="GO:0048511">
    <property type="term" value="P:rhythmic process"/>
    <property type="evidence" value="ECO:0007669"/>
    <property type="project" value="UniProtKB-KW"/>
</dbReference>
<keyword evidence="8" id="KW-0862">Zinc</keyword>
<dbReference type="FunFam" id="3.30.160.60:FF:000092">
    <property type="entry name" value="Early growth response protein 3"/>
    <property type="match status" value="1"/>
</dbReference>
<dbReference type="SUPFAM" id="SSF57667">
    <property type="entry name" value="beta-beta-alpha zinc fingers"/>
    <property type="match status" value="2"/>
</dbReference>
<evidence type="ECO:0000313" key="19">
    <source>
        <dbReference type="Proteomes" id="UP000694548"/>
    </source>
</evidence>
<dbReference type="InterPro" id="IPR036236">
    <property type="entry name" value="Znf_C2H2_sf"/>
</dbReference>
<dbReference type="GO" id="GO:0000981">
    <property type="term" value="F:DNA-binding transcription factor activity, RNA polymerase II-specific"/>
    <property type="evidence" value="ECO:0007669"/>
    <property type="project" value="TreeGrafter"/>
</dbReference>
<keyword evidence="7 15" id="KW-0863">Zinc-finger</keyword>
<reference evidence="18" key="1">
    <citation type="submission" date="2025-08" db="UniProtKB">
        <authorList>
            <consortium name="Ensembl"/>
        </authorList>
    </citation>
    <scope>IDENTIFICATION</scope>
</reference>
<keyword evidence="9" id="KW-0805">Transcription regulation</keyword>
<evidence type="ECO:0000256" key="15">
    <source>
        <dbReference type="PROSITE-ProRule" id="PRU00042"/>
    </source>
</evidence>
<evidence type="ECO:0000256" key="12">
    <source>
        <dbReference type="ARBA" id="ARBA00023159"/>
    </source>
</evidence>
<feature type="region of interest" description="Disordered" evidence="16">
    <location>
        <begin position="1"/>
        <end position="32"/>
    </location>
</feature>
<dbReference type="PANTHER" id="PTHR23235:SF42">
    <property type="entry name" value="EARLY GROWTH RESPONSE PROTEIN 1"/>
    <property type="match status" value="1"/>
</dbReference>
<evidence type="ECO:0000256" key="2">
    <source>
        <dbReference type="ARBA" id="ARBA00004496"/>
    </source>
</evidence>
<evidence type="ECO:0000313" key="18">
    <source>
        <dbReference type="Ensembl" id="ENSNFUP00015035029.1"/>
    </source>
</evidence>
<reference evidence="18" key="2">
    <citation type="submission" date="2025-09" db="UniProtKB">
        <authorList>
            <consortium name="Ensembl"/>
        </authorList>
    </citation>
    <scope>IDENTIFICATION</scope>
</reference>
<evidence type="ECO:0000256" key="9">
    <source>
        <dbReference type="ARBA" id="ARBA00023015"/>
    </source>
</evidence>
<keyword evidence="6" id="KW-0677">Repeat</keyword>
<evidence type="ECO:0000256" key="1">
    <source>
        <dbReference type="ARBA" id="ARBA00004123"/>
    </source>
</evidence>
<keyword evidence="19" id="KW-1185">Reference proteome</keyword>
<comment type="subcellular location">
    <subcellularLocation>
        <location evidence="2">Cytoplasm</location>
    </subcellularLocation>
    <subcellularLocation>
        <location evidence="1">Nucleus</location>
    </subcellularLocation>
</comment>
<comment type="similarity">
    <text evidence="3">Belongs to the EGR C2H2-type zinc-finger protein family.</text>
</comment>
<dbReference type="SMART" id="SM00355">
    <property type="entry name" value="ZnF_C2H2"/>
    <property type="match status" value="3"/>
</dbReference>
<evidence type="ECO:0000256" key="3">
    <source>
        <dbReference type="ARBA" id="ARBA00005682"/>
    </source>
</evidence>
<dbReference type="GO" id="GO:0005634">
    <property type="term" value="C:nucleus"/>
    <property type="evidence" value="ECO:0007669"/>
    <property type="project" value="UniProtKB-SubCell"/>
</dbReference>
<sequence>SADSDIFSTISAGPGLHSEHGSSQDQKLPPFTPLPAIKAFSSQFPPYDSVCLNRKSSAGRQCETPPHERPYACPADGCARRFSRSEESTRHVRVHTGQKPFLCRICTRSFTRSDHLTTHTGKKPFTCTECGRKFACGDERKHHAKIHQRQRDCRADRIATSPPPSTTASTTASLTLTLPAAAPCFTASSPSLSHD</sequence>
<dbReference type="PROSITE" id="PS00028">
    <property type="entry name" value="ZINC_FINGER_C2H2_1"/>
    <property type="match status" value="2"/>
</dbReference>
<feature type="domain" description="C2H2-type" evidence="17">
    <location>
        <begin position="101"/>
        <end position="119"/>
    </location>
</feature>
<keyword evidence="10" id="KW-0090">Biological rhythms</keyword>
<evidence type="ECO:0000256" key="13">
    <source>
        <dbReference type="ARBA" id="ARBA00023163"/>
    </source>
</evidence>
<evidence type="ECO:0000256" key="16">
    <source>
        <dbReference type="SAM" id="MobiDB-lite"/>
    </source>
</evidence>
<protein>
    <recommendedName>
        <fullName evidence="17">C2H2-type domain-containing protein</fullName>
    </recommendedName>
</protein>
<evidence type="ECO:0000256" key="4">
    <source>
        <dbReference type="ARBA" id="ARBA00022490"/>
    </source>
</evidence>
<keyword evidence="5" id="KW-0479">Metal-binding</keyword>
<keyword evidence="14" id="KW-0539">Nucleus</keyword>
<organism evidence="18 19">
    <name type="scientific">Nothobranchius furzeri</name>
    <name type="common">Turquoise killifish</name>
    <dbReference type="NCBI Taxonomy" id="105023"/>
    <lineage>
        <taxon>Eukaryota</taxon>
        <taxon>Metazoa</taxon>
        <taxon>Chordata</taxon>
        <taxon>Craniata</taxon>
        <taxon>Vertebrata</taxon>
        <taxon>Euteleostomi</taxon>
        <taxon>Actinopterygii</taxon>
        <taxon>Neopterygii</taxon>
        <taxon>Teleostei</taxon>
        <taxon>Neoteleostei</taxon>
        <taxon>Acanthomorphata</taxon>
        <taxon>Ovalentaria</taxon>
        <taxon>Atherinomorphae</taxon>
        <taxon>Cyprinodontiformes</taxon>
        <taxon>Nothobranchiidae</taxon>
        <taxon>Nothobranchius</taxon>
    </lineage>
</organism>
<dbReference type="GO" id="GO:0008270">
    <property type="term" value="F:zinc ion binding"/>
    <property type="evidence" value="ECO:0007669"/>
    <property type="project" value="UniProtKB-KW"/>
</dbReference>
<name>A0A8C6MLK6_NOTFU</name>
<feature type="domain" description="C2H2-type" evidence="17">
    <location>
        <begin position="71"/>
        <end position="100"/>
    </location>
</feature>
<dbReference type="Gene3D" id="3.30.160.60">
    <property type="entry name" value="Classic Zinc Finger"/>
    <property type="match status" value="3"/>
</dbReference>
<keyword evidence="4" id="KW-0963">Cytoplasm</keyword>
<dbReference type="Proteomes" id="UP000694548">
    <property type="component" value="Unassembled WGS sequence"/>
</dbReference>
<evidence type="ECO:0000256" key="11">
    <source>
        <dbReference type="ARBA" id="ARBA00023125"/>
    </source>
</evidence>
<keyword evidence="12" id="KW-0010">Activator</keyword>
<keyword evidence="11" id="KW-0238">DNA-binding</keyword>
<feature type="domain" description="C2H2-type" evidence="17">
    <location>
        <begin position="125"/>
        <end position="152"/>
    </location>
</feature>
<dbReference type="PROSITE" id="PS50157">
    <property type="entry name" value="ZINC_FINGER_C2H2_2"/>
    <property type="match status" value="3"/>
</dbReference>
<evidence type="ECO:0000256" key="7">
    <source>
        <dbReference type="ARBA" id="ARBA00022771"/>
    </source>
</evidence>
<dbReference type="AlphaFoldDB" id="A0A8C6MLK6"/>
<dbReference type="GO" id="GO:0000978">
    <property type="term" value="F:RNA polymerase II cis-regulatory region sequence-specific DNA binding"/>
    <property type="evidence" value="ECO:0007669"/>
    <property type="project" value="TreeGrafter"/>
</dbReference>
<proteinExistence type="inferred from homology"/>
<dbReference type="InterPro" id="IPR013087">
    <property type="entry name" value="Znf_C2H2_type"/>
</dbReference>
<evidence type="ECO:0000256" key="5">
    <source>
        <dbReference type="ARBA" id="ARBA00022723"/>
    </source>
</evidence>
<gene>
    <name evidence="18" type="primary">LOC107395847</name>
</gene>
<keyword evidence="13" id="KW-0804">Transcription</keyword>
<dbReference type="GeneTree" id="ENSGT00940000165075"/>
<evidence type="ECO:0000256" key="6">
    <source>
        <dbReference type="ARBA" id="ARBA00022737"/>
    </source>
</evidence>
<evidence type="ECO:0000256" key="14">
    <source>
        <dbReference type="ARBA" id="ARBA00023242"/>
    </source>
</evidence>
<dbReference type="Pfam" id="PF00096">
    <property type="entry name" value="zf-C2H2"/>
    <property type="match status" value="1"/>
</dbReference>